<evidence type="ECO:0000259" key="1">
    <source>
        <dbReference type="Pfam" id="PF09832"/>
    </source>
</evidence>
<gene>
    <name evidence="2" type="ORF">EMQ25_00030</name>
</gene>
<evidence type="ECO:0000313" key="2">
    <source>
        <dbReference type="EMBL" id="RUT34389.1"/>
    </source>
</evidence>
<keyword evidence="3" id="KW-1185">Reference proteome</keyword>
<evidence type="ECO:0000313" key="3">
    <source>
        <dbReference type="Proteomes" id="UP000281547"/>
    </source>
</evidence>
<feature type="domain" description="DUF2059" evidence="1">
    <location>
        <begin position="105"/>
        <end position="146"/>
    </location>
</feature>
<proteinExistence type="predicted"/>
<organism evidence="2 3">
    <name type="scientific">Arsenicitalea aurantiaca</name>
    <dbReference type="NCBI Taxonomy" id="1783274"/>
    <lineage>
        <taxon>Bacteria</taxon>
        <taxon>Pseudomonadati</taxon>
        <taxon>Pseudomonadota</taxon>
        <taxon>Alphaproteobacteria</taxon>
        <taxon>Hyphomicrobiales</taxon>
        <taxon>Devosiaceae</taxon>
        <taxon>Arsenicitalea</taxon>
    </lineage>
</organism>
<comment type="caution">
    <text evidence="2">The sequence shown here is derived from an EMBL/GenBank/DDBJ whole genome shotgun (WGS) entry which is preliminary data.</text>
</comment>
<protein>
    <submittedName>
        <fullName evidence="2">DUF2059 domain-containing protein</fullName>
    </submittedName>
</protein>
<dbReference type="OrthoDB" id="7945953at2"/>
<dbReference type="RefSeq" id="WP_127186508.1">
    <property type="nucleotide sequence ID" value="NZ_RZNJ01000001.1"/>
</dbReference>
<dbReference type="Pfam" id="PF09832">
    <property type="entry name" value="DUF2059"/>
    <property type="match status" value="1"/>
</dbReference>
<name>A0A433XJX0_9HYPH</name>
<sequence>MPRPAKAAPVLSIACRAILAGAVFLLPVTSPALGQSAPALTDRPALSEEATNRVADLMATTGLDRIFEQFGTAVAESPALDAILADEAFVAAWQQSAREAFEDEALVARLEGRLTEYLSQDELDQLVQFLSSPFGQRVNGLELATQDQPPEAQERLMLEGEALYADAGSQRQEHFERMLTLTSAEISNAMLAGSIRAMMLGLHFSNGGDIAVPWEEIDEEVEATMQAMAGELDASLRFVLAYTYRELTDAELEQYIAFLETPAAQRFYALTAFSVGEIVHEAMEAFGTSLALRLNTVAV</sequence>
<dbReference type="AlphaFoldDB" id="A0A433XJX0"/>
<dbReference type="EMBL" id="RZNJ01000001">
    <property type="protein sequence ID" value="RUT34389.1"/>
    <property type="molecule type" value="Genomic_DNA"/>
</dbReference>
<dbReference type="InterPro" id="IPR018637">
    <property type="entry name" value="DUF2059"/>
</dbReference>
<accession>A0A433XJX0</accession>
<dbReference type="Proteomes" id="UP000281547">
    <property type="component" value="Unassembled WGS sequence"/>
</dbReference>
<reference evidence="2 3" key="1">
    <citation type="journal article" date="2016" name="Int. J. Syst. Evol. Microbiol.">
        <title>Arsenicitalea aurantiaca gen. nov., sp. nov., a new member of the family Hyphomicrobiaceae, isolated from high-arsenic sediment.</title>
        <authorList>
            <person name="Mu Y."/>
            <person name="Zhou L."/>
            <person name="Zeng X.C."/>
            <person name="Liu L."/>
            <person name="Pan Y."/>
            <person name="Chen X."/>
            <person name="Wang J."/>
            <person name="Li S."/>
            <person name="Li W.J."/>
            <person name="Wang Y."/>
        </authorList>
    </citation>
    <scope>NUCLEOTIDE SEQUENCE [LARGE SCALE GENOMIC DNA]</scope>
    <source>
        <strain evidence="2 3">42-50</strain>
    </source>
</reference>